<evidence type="ECO:0000313" key="4">
    <source>
        <dbReference type="Proteomes" id="UP000663832"/>
    </source>
</evidence>
<accession>A0A814WN85</accession>
<evidence type="ECO:0000313" key="1">
    <source>
        <dbReference type="EMBL" id="CAF1084043.1"/>
    </source>
</evidence>
<dbReference type="EMBL" id="CAJNOI010000115">
    <property type="protein sequence ID" value="CAF1084043.1"/>
    <property type="molecule type" value="Genomic_DNA"/>
</dbReference>
<keyword evidence="4" id="KW-1185">Reference proteome</keyword>
<dbReference type="Proteomes" id="UP000663877">
    <property type="component" value="Unassembled WGS sequence"/>
</dbReference>
<comment type="caution">
    <text evidence="2">The sequence shown here is derived from an EMBL/GenBank/DDBJ whole genome shotgun (WGS) entry which is preliminary data.</text>
</comment>
<reference evidence="2" key="1">
    <citation type="submission" date="2021-02" db="EMBL/GenBank/DDBJ databases">
        <authorList>
            <person name="Nowell W R."/>
        </authorList>
    </citation>
    <scope>NUCLEOTIDE SEQUENCE</scope>
</reference>
<proteinExistence type="predicted"/>
<dbReference type="AlphaFoldDB" id="A0A814WN85"/>
<sequence length="117" mass="12371">MSHGAAVQGSDSKRLLHHLINKRTMTEKNSGSAVSYALDLFNIVGCRADGCAIGVPDCCAYCNVVYYNGVITPVYSAVLSPYCAAFGCGVDPACNIYPDCNVACDYCKTNLCPICAV</sequence>
<gene>
    <name evidence="1" type="ORF">BJG266_LOCUS20425</name>
    <name evidence="2" type="ORF">QVE165_LOCUS26193</name>
    <name evidence="3" type="ORF">QVE165_LOCUS26794</name>
</gene>
<protein>
    <submittedName>
        <fullName evidence="2">Uncharacterized protein</fullName>
    </submittedName>
</protein>
<evidence type="ECO:0000313" key="3">
    <source>
        <dbReference type="EMBL" id="CAF1219034.1"/>
    </source>
</evidence>
<dbReference type="EMBL" id="CAJNOM010000200">
    <property type="protein sequence ID" value="CAF1219034.1"/>
    <property type="molecule type" value="Genomic_DNA"/>
</dbReference>
<dbReference type="Proteomes" id="UP000663832">
    <property type="component" value="Unassembled WGS sequence"/>
</dbReference>
<organism evidence="2 4">
    <name type="scientific">Adineta steineri</name>
    <dbReference type="NCBI Taxonomy" id="433720"/>
    <lineage>
        <taxon>Eukaryota</taxon>
        <taxon>Metazoa</taxon>
        <taxon>Spiralia</taxon>
        <taxon>Gnathifera</taxon>
        <taxon>Rotifera</taxon>
        <taxon>Eurotatoria</taxon>
        <taxon>Bdelloidea</taxon>
        <taxon>Adinetida</taxon>
        <taxon>Adinetidae</taxon>
        <taxon>Adineta</taxon>
    </lineage>
</organism>
<evidence type="ECO:0000313" key="2">
    <source>
        <dbReference type="EMBL" id="CAF1207881.1"/>
    </source>
</evidence>
<name>A0A814WN85_9BILA</name>
<dbReference type="EMBL" id="CAJNOM010000193">
    <property type="protein sequence ID" value="CAF1207881.1"/>
    <property type="molecule type" value="Genomic_DNA"/>
</dbReference>